<dbReference type="EMBL" id="KZ559224">
    <property type="protein sequence ID" value="PLB33165.1"/>
    <property type="molecule type" value="Genomic_DNA"/>
</dbReference>
<name>A0A2I2EXQ7_ASPCN</name>
<dbReference type="GO" id="GO:0003677">
    <property type="term" value="F:DNA binding"/>
    <property type="evidence" value="ECO:0007669"/>
    <property type="project" value="UniProtKB-KW"/>
</dbReference>
<keyword evidence="8" id="KW-1185">Reference proteome</keyword>
<dbReference type="STRING" id="41067.A0A2I2EXQ7"/>
<sequence>MAGPGGGPPRKSHTKSRFGCRTCKRRHIRCDENFPQCRNCTKHNCRCDYMDVTAVQGESHPVRKVPDLLMSAEIEMEIKNWQLTGIPPFPELMHFPRNAWSRLSRTDLRLIHHIIGLSIDLHRRGLSGCTVWAPKMPIFLSLALSYDFVMSSILTLSASHLAWITQNKETKQLAYHHRGVAIQGLHKAIGAFSRENCDAILAASILLSWQASEWQSWASLQQGLTTILDSMHPAWKDESELALFLENQRYLGCTNTPGMSGYQFQDEDLTSLDQTVLTLQNIQDRVAHNHEHYRRIAELVEFVRHFRRDLVSQTPQQAFERMQPLRRWLFWLPPAMLRGGEADFPALAILAQFFGVGVALDSLFPDLGGAYLGPLSVAPIEEIYRIVLTTSTADPYNAELQLAAAILELPRHIVANYKTRIHWSPRTSIDHYSPPPPPSPYHYHDYRLASSSSPSSTSATYPPYTPPLQSPPAVSVASSPFDVSATYVTAPACQPLYPPSPRLLSDPHEDFSDSSHAGSLQHSPSFPPPFSADLACESLARVDNTLGLNLGLYGEPQAIVGGYSSAEPCWTGTIPV</sequence>
<evidence type="ECO:0000256" key="4">
    <source>
        <dbReference type="ARBA" id="ARBA00023242"/>
    </source>
</evidence>
<dbReference type="Pfam" id="PF11951">
    <property type="entry name" value="Fungal_trans_2"/>
    <property type="match status" value="1"/>
</dbReference>
<dbReference type="InterPro" id="IPR021858">
    <property type="entry name" value="Fun_TF"/>
</dbReference>
<feature type="region of interest" description="Disordered" evidence="5">
    <location>
        <begin position="498"/>
        <end position="524"/>
    </location>
</feature>
<proteinExistence type="predicted"/>
<dbReference type="InterPro" id="IPR001138">
    <property type="entry name" value="Zn2Cys6_DnaBD"/>
</dbReference>
<evidence type="ECO:0000256" key="3">
    <source>
        <dbReference type="ARBA" id="ARBA00023163"/>
    </source>
</evidence>
<feature type="compositionally biased region" description="Low complexity" evidence="5">
    <location>
        <begin position="449"/>
        <end position="462"/>
    </location>
</feature>
<dbReference type="SUPFAM" id="SSF57701">
    <property type="entry name" value="Zn2/Cys6 DNA-binding domain"/>
    <property type="match status" value="1"/>
</dbReference>
<dbReference type="PANTHER" id="PTHR47657:SF12">
    <property type="entry name" value="ZN(II)2CYS6 TRANSCRIPTION FACTOR (EUROFUNG)"/>
    <property type="match status" value="1"/>
</dbReference>
<dbReference type="SMART" id="SM00066">
    <property type="entry name" value="GAL4"/>
    <property type="match status" value="1"/>
</dbReference>
<dbReference type="InterPro" id="IPR052400">
    <property type="entry name" value="Zn2-C6_fungal_TF"/>
</dbReference>
<dbReference type="OrthoDB" id="1924260at2759"/>
<dbReference type="Pfam" id="PF00172">
    <property type="entry name" value="Zn_clus"/>
    <property type="match status" value="1"/>
</dbReference>
<feature type="domain" description="Zn(2)-C6 fungal-type" evidence="6">
    <location>
        <begin position="19"/>
        <end position="49"/>
    </location>
</feature>
<evidence type="ECO:0000256" key="2">
    <source>
        <dbReference type="ARBA" id="ARBA00023125"/>
    </source>
</evidence>
<evidence type="ECO:0000256" key="5">
    <source>
        <dbReference type="SAM" id="MobiDB-lite"/>
    </source>
</evidence>
<evidence type="ECO:0000259" key="6">
    <source>
        <dbReference type="PROSITE" id="PS50048"/>
    </source>
</evidence>
<dbReference type="RefSeq" id="XP_024667177.1">
    <property type="nucleotide sequence ID" value="XM_024819701.1"/>
</dbReference>
<evidence type="ECO:0000313" key="8">
    <source>
        <dbReference type="Proteomes" id="UP000234585"/>
    </source>
</evidence>
<dbReference type="Gene3D" id="4.10.240.10">
    <property type="entry name" value="Zn(2)-C6 fungal-type DNA-binding domain"/>
    <property type="match status" value="1"/>
</dbReference>
<protein>
    <submittedName>
        <fullName evidence="7">C6 transcription factor rosa-like protein</fullName>
    </submittedName>
</protein>
<dbReference type="GO" id="GO:0000981">
    <property type="term" value="F:DNA-binding transcription factor activity, RNA polymerase II-specific"/>
    <property type="evidence" value="ECO:0007669"/>
    <property type="project" value="InterPro"/>
</dbReference>
<dbReference type="PROSITE" id="PS00463">
    <property type="entry name" value="ZN2_CY6_FUNGAL_1"/>
    <property type="match status" value="1"/>
</dbReference>
<dbReference type="GeneID" id="36526861"/>
<dbReference type="GO" id="GO:0009893">
    <property type="term" value="P:positive regulation of metabolic process"/>
    <property type="evidence" value="ECO:0007669"/>
    <property type="project" value="UniProtKB-ARBA"/>
</dbReference>
<dbReference type="PROSITE" id="PS50048">
    <property type="entry name" value="ZN2_CY6_FUNGAL_2"/>
    <property type="match status" value="1"/>
</dbReference>
<keyword evidence="1" id="KW-0805">Transcription regulation</keyword>
<dbReference type="AlphaFoldDB" id="A0A2I2EXQ7"/>
<reference evidence="7 8" key="1">
    <citation type="submission" date="2017-12" db="EMBL/GenBank/DDBJ databases">
        <authorList>
            <consortium name="DOE Joint Genome Institute"/>
            <person name="Haridas S."/>
            <person name="Kjaerbolling I."/>
            <person name="Vesth T.C."/>
            <person name="Frisvad J.C."/>
            <person name="Nybo J.L."/>
            <person name="Theobald S."/>
            <person name="Kuo A."/>
            <person name="Bowyer P."/>
            <person name="Matsuda Y."/>
            <person name="Mondo S."/>
            <person name="Lyhne E.K."/>
            <person name="Kogle M.E."/>
            <person name="Clum A."/>
            <person name="Lipzen A."/>
            <person name="Salamov A."/>
            <person name="Ngan C.Y."/>
            <person name="Daum C."/>
            <person name="Chiniquy J."/>
            <person name="Barry K."/>
            <person name="LaButti K."/>
            <person name="Simmons B.A."/>
            <person name="Magnuson J.K."/>
            <person name="Mortensen U.H."/>
            <person name="Larsen T.O."/>
            <person name="Grigoriev I.V."/>
            <person name="Baker S.E."/>
            <person name="Andersen M.R."/>
            <person name="Nordberg H.P."/>
            <person name="Cantor M.N."/>
            <person name="Hua S.X."/>
        </authorList>
    </citation>
    <scope>NUCLEOTIDE SEQUENCE [LARGE SCALE GENOMIC DNA]</scope>
    <source>
        <strain evidence="7 8">CBS 102.13</strain>
    </source>
</reference>
<dbReference type="Proteomes" id="UP000234585">
    <property type="component" value="Unassembled WGS sequence"/>
</dbReference>
<dbReference type="InterPro" id="IPR036864">
    <property type="entry name" value="Zn2-C6_fun-type_DNA-bd_sf"/>
</dbReference>
<dbReference type="GO" id="GO:0008270">
    <property type="term" value="F:zinc ion binding"/>
    <property type="evidence" value="ECO:0007669"/>
    <property type="project" value="InterPro"/>
</dbReference>
<dbReference type="PANTHER" id="PTHR47657">
    <property type="entry name" value="STEROL REGULATORY ELEMENT-BINDING PROTEIN ECM22"/>
    <property type="match status" value="1"/>
</dbReference>
<organism evidence="7 8">
    <name type="scientific">Aspergillus candidus</name>
    <dbReference type="NCBI Taxonomy" id="41067"/>
    <lineage>
        <taxon>Eukaryota</taxon>
        <taxon>Fungi</taxon>
        <taxon>Dikarya</taxon>
        <taxon>Ascomycota</taxon>
        <taxon>Pezizomycotina</taxon>
        <taxon>Eurotiomycetes</taxon>
        <taxon>Eurotiomycetidae</taxon>
        <taxon>Eurotiales</taxon>
        <taxon>Aspergillaceae</taxon>
        <taxon>Aspergillus</taxon>
        <taxon>Aspergillus subgen. Circumdati</taxon>
    </lineage>
</organism>
<keyword evidence="2" id="KW-0238">DNA-binding</keyword>
<feature type="region of interest" description="Disordered" evidence="5">
    <location>
        <begin position="443"/>
        <end position="469"/>
    </location>
</feature>
<feature type="compositionally biased region" description="Polar residues" evidence="5">
    <location>
        <begin position="514"/>
        <end position="524"/>
    </location>
</feature>
<evidence type="ECO:0000313" key="7">
    <source>
        <dbReference type="EMBL" id="PLB33165.1"/>
    </source>
</evidence>
<keyword evidence="3" id="KW-0804">Transcription</keyword>
<evidence type="ECO:0000256" key="1">
    <source>
        <dbReference type="ARBA" id="ARBA00023015"/>
    </source>
</evidence>
<accession>A0A2I2EXQ7</accession>
<dbReference type="CDD" id="cd00067">
    <property type="entry name" value="GAL4"/>
    <property type="match status" value="1"/>
</dbReference>
<keyword evidence="4" id="KW-0539">Nucleus</keyword>
<gene>
    <name evidence="7" type="ORF">BDW47DRAFT_7287</name>
</gene>